<dbReference type="AlphaFoldDB" id="A0A4Q0AHW6"/>
<proteinExistence type="predicted"/>
<comment type="caution">
    <text evidence="1">The sequence shown here is derived from an EMBL/GenBank/DDBJ whole genome shotgun (WGS) entry which is preliminary data.</text>
</comment>
<name>A0A4Q0AHW6_9BACT</name>
<accession>A0A4Q0AHW6</accession>
<keyword evidence="2" id="KW-1185">Reference proteome</keyword>
<organism evidence="1 2">
    <name type="scientific">Candidatus Microsaccharimonas sossegonensis</name>
    <dbReference type="NCBI Taxonomy" id="2506948"/>
    <lineage>
        <taxon>Bacteria</taxon>
        <taxon>Candidatus Saccharimonadota</taxon>
        <taxon>Candidatus Saccharimonadia</taxon>
        <taxon>Candidatus Saccharimonadales</taxon>
        <taxon>Candidatus Saccharimonadaceae</taxon>
        <taxon>Candidatus Microsaccharimonas</taxon>
    </lineage>
</organism>
<gene>
    <name evidence="1" type="ORF">EOT05_03485</name>
</gene>
<dbReference type="Proteomes" id="UP000289257">
    <property type="component" value="Unassembled WGS sequence"/>
</dbReference>
<evidence type="ECO:0000313" key="2">
    <source>
        <dbReference type="Proteomes" id="UP000289257"/>
    </source>
</evidence>
<evidence type="ECO:0000313" key="1">
    <source>
        <dbReference type="EMBL" id="RWZ78782.1"/>
    </source>
</evidence>
<reference evidence="1" key="1">
    <citation type="submission" date="2019-01" db="EMBL/GenBank/DDBJ databases">
        <title>Genomic signatures and co-occurrence patterns of the ultra-small Saccharimodia (Patescibacteria phylum) suggest a symbiotic lifestyle.</title>
        <authorList>
            <person name="Lemos L."/>
            <person name="Medeiros J."/>
            <person name="Andreote F."/>
            <person name="Fernandes G."/>
            <person name="Varani A."/>
            <person name="Oliveira G."/>
            <person name="Pylro V."/>
        </authorList>
    </citation>
    <scope>NUCLEOTIDE SEQUENCE [LARGE SCALE GENOMIC DNA]</scope>
    <source>
        <strain evidence="1">AMD02</strain>
    </source>
</reference>
<sequence length="67" mass="7742">MLTVRTNTTNRGGIYNPYTIDWWLILLEDEGKIEFISVAIPSTSCPKKWLEKRGYTLEVNALAQLLR</sequence>
<protein>
    <submittedName>
        <fullName evidence="1">Uncharacterized protein</fullName>
    </submittedName>
</protein>
<dbReference type="EMBL" id="SCKX01000001">
    <property type="protein sequence ID" value="RWZ78782.1"/>
    <property type="molecule type" value="Genomic_DNA"/>
</dbReference>